<protein>
    <submittedName>
        <fullName evidence="2">Uncharacterized protein</fullName>
    </submittedName>
</protein>
<evidence type="ECO:0000256" key="1">
    <source>
        <dbReference type="SAM" id="MobiDB-lite"/>
    </source>
</evidence>
<dbReference type="AlphaFoldDB" id="A0A644YZK2"/>
<gene>
    <name evidence="2" type="ORF">SDC9_79831</name>
</gene>
<evidence type="ECO:0000313" key="2">
    <source>
        <dbReference type="EMBL" id="MPM33261.1"/>
    </source>
</evidence>
<feature type="compositionally biased region" description="Basic and acidic residues" evidence="1">
    <location>
        <begin position="142"/>
        <end position="164"/>
    </location>
</feature>
<feature type="region of interest" description="Disordered" evidence="1">
    <location>
        <begin position="142"/>
        <end position="193"/>
    </location>
</feature>
<comment type="caution">
    <text evidence="2">The sequence shown here is derived from an EMBL/GenBank/DDBJ whole genome shotgun (WGS) entry which is preliminary data.</text>
</comment>
<sequence>MDEDPGSDRPRAFRNHPAQGIEQGAFSLQLGNQWLVIGKTSAEGVEKVAHRLPEALQNCRGDLGQSHCRRLGIAVGGGIIFDFRPAFRRGRQNGPEAIGRKQSRHELAKADLLINADLGADQRTLVAAECPEDDFPVDARRAARPDRGHHAEPGGWGDRFDRIPDQSGGRGKPRGGDLKIGLPQRMRRPGVGKNGVAHFLTGCGTSGELRDAPEVFRTKTGQAVAQQSTEIVIDQDCVGFDFGVNPIALGKPLPQRRIQQAGAAGIGCTFGGDARLKRKFPV</sequence>
<name>A0A644YZK2_9ZZZZ</name>
<proteinExistence type="predicted"/>
<organism evidence="2">
    <name type="scientific">bioreactor metagenome</name>
    <dbReference type="NCBI Taxonomy" id="1076179"/>
    <lineage>
        <taxon>unclassified sequences</taxon>
        <taxon>metagenomes</taxon>
        <taxon>ecological metagenomes</taxon>
    </lineage>
</organism>
<dbReference type="EMBL" id="VSSQ01006604">
    <property type="protein sequence ID" value="MPM33261.1"/>
    <property type="molecule type" value="Genomic_DNA"/>
</dbReference>
<accession>A0A644YZK2</accession>
<reference evidence="2" key="1">
    <citation type="submission" date="2019-08" db="EMBL/GenBank/DDBJ databases">
        <authorList>
            <person name="Kucharzyk K."/>
            <person name="Murdoch R.W."/>
            <person name="Higgins S."/>
            <person name="Loffler F."/>
        </authorList>
    </citation>
    <scope>NUCLEOTIDE SEQUENCE</scope>
</reference>